<dbReference type="AlphaFoldDB" id="X1UAR1"/>
<reference evidence="2" key="1">
    <citation type="journal article" date="2014" name="Front. Microbiol.">
        <title>High frequency of phylogenetically diverse reductive dehalogenase-homologous genes in deep subseafloor sedimentary metagenomes.</title>
        <authorList>
            <person name="Kawai M."/>
            <person name="Futagami T."/>
            <person name="Toyoda A."/>
            <person name="Takaki Y."/>
            <person name="Nishi S."/>
            <person name="Hori S."/>
            <person name="Arai W."/>
            <person name="Tsubouchi T."/>
            <person name="Morono Y."/>
            <person name="Uchiyama I."/>
            <person name="Ito T."/>
            <person name="Fujiyama A."/>
            <person name="Inagaki F."/>
            <person name="Takami H."/>
        </authorList>
    </citation>
    <scope>NUCLEOTIDE SEQUENCE</scope>
    <source>
        <strain evidence="2">Expedition CK06-06</strain>
    </source>
</reference>
<sequence>MTQGGRGVIENRHCSPAGQEAYDVRLADGKTYTLAPSEVEEKNNEARTGTKNS</sequence>
<proteinExistence type="predicted"/>
<dbReference type="EMBL" id="BARW01028607">
    <property type="protein sequence ID" value="GAJ14569.1"/>
    <property type="molecule type" value="Genomic_DNA"/>
</dbReference>
<evidence type="ECO:0000313" key="2">
    <source>
        <dbReference type="EMBL" id="GAJ14569.1"/>
    </source>
</evidence>
<evidence type="ECO:0000256" key="1">
    <source>
        <dbReference type="SAM" id="MobiDB-lite"/>
    </source>
</evidence>
<feature type="region of interest" description="Disordered" evidence="1">
    <location>
        <begin position="33"/>
        <end position="53"/>
    </location>
</feature>
<gene>
    <name evidence="2" type="ORF">S12H4_46150</name>
</gene>
<accession>X1UAR1</accession>
<organism evidence="2">
    <name type="scientific">marine sediment metagenome</name>
    <dbReference type="NCBI Taxonomy" id="412755"/>
    <lineage>
        <taxon>unclassified sequences</taxon>
        <taxon>metagenomes</taxon>
        <taxon>ecological metagenomes</taxon>
    </lineage>
</organism>
<protein>
    <submittedName>
        <fullName evidence="2">Uncharacterized protein</fullName>
    </submittedName>
</protein>
<name>X1UAR1_9ZZZZ</name>
<comment type="caution">
    <text evidence="2">The sequence shown here is derived from an EMBL/GenBank/DDBJ whole genome shotgun (WGS) entry which is preliminary data.</text>
</comment>